<dbReference type="Proteomes" id="UP000027002">
    <property type="component" value="Chromosome 5"/>
</dbReference>
<dbReference type="GeneID" id="66067574"/>
<feature type="compositionally biased region" description="Basic and acidic residues" evidence="1">
    <location>
        <begin position="140"/>
        <end position="153"/>
    </location>
</feature>
<accession>A0A8E5HVY1</accession>
<feature type="compositionally biased region" description="Basic and acidic residues" evidence="1">
    <location>
        <begin position="24"/>
        <end position="37"/>
    </location>
</feature>
<dbReference type="KEGG" id="uvi:66067574"/>
<feature type="region of interest" description="Disordered" evidence="1">
    <location>
        <begin position="24"/>
        <end position="63"/>
    </location>
</feature>
<dbReference type="AlphaFoldDB" id="A0A8E5HVY1"/>
<dbReference type="EMBL" id="CP072757">
    <property type="protein sequence ID" value="QUC22556.1"/>
    <property type="molecule type" value="Genomic_DNA"/>
</dbReference>
<organism evidence="2 3">
    <name type="scientific">Ustilaginoidea virens</name>
    <name type="common">Rice false smut fungus</name>
    <name type="synonym">Villosiclava virens</name>
    <dbReference type="NCBI Taxonomy" id="1159556"/>
    <lineage>
        <taxon>Eukaryota</taxon>
        <taxon>Fungi</taxon>
        <taxon>Dikarya</taxon>
        <taxon>Ascomycota</taxon>
        <taxon>Pezizomycotina</taxon>
        <taxon>Sordariomycetes</taxon>
        <taxon>Hypocreomycetidae</taxon>
        <taxon>Hypocreales</taxon>
        <taxon>Clavicipitaceae</taxon>
        <taxon>Ustilaginoidea</taxon>
    </lineage>
</organism>
<sequence length="153" mass="16899">MPRIASAKTDKSVVTPRIGEGRDLRRAPTADSCDTRPGRRQYAIPGMKEQEHQPHPAAESSAMARYLVPASSLVRKVILTHPIARNPGEDIRSHCGLVAFHRALPCPALPRHVPDVPESTEPRRTTRPPQPNRQSVAADNGRRANPSDETRTR</sequence>
<evidence type="ECO:0000313" key="2">
    <source>
        <dbReference type="EMBL" id="QUC22556.1"/>
    </source>
</evidence>
<gene>
    <name evidence="2" type="ORF">UV8b_06797</name>
</gene>
<proteinExistence type="predicted"/>
<reference evidence="2" key="1">
    <citation type="submission" date="2020-03" db="EMBL/GenBank/DDBJ databases">
        <title>A mixture of massive structural variations and highly conserved coding sequences in Ustilaginoidea virens genome.</title>
        <authorList>
            <person name="Zhang K."/>
            <person name="Zhao Z."/>
            <person name="Zhang Z."/>
            <person name="Li Y."/>
            <person name="Hsiang T."/>
            <person name="Sun W."/>
        </authorList>
    </citation>
    <scope>NUCLEOTIDE SEQUENCE</scope>
    <source>
        <strain evidence="2">UV-8b</strain>
    </source>
</reference>
<evidence type="ECO:0000313" key="3">
    <source>
        <dbReference type="Proteomes" id="UP000027002"/>
    </source>
</evidence>
<dbReference type="RefSeq" id="XP_043000229.1">
    <property type="nucleotide sequence ID" value="XM_043144294.1"/>
</dbReference>
<feature type="region of interest" description="Disordered" evidence="1">
    <location>
        <begin position="106"/>
        <end position="153"/>
    </location>
</feature>
<evidence type="ECO:0000256" key="1">
    <source>
        <dbReference type="SAM" id="MobiDB-lite"/>
    </source>
</evidence>
<protein>
    <submittedName>
        <fullName evidence="2">Uncharacterized protein</fullName>
    </submittedName>
</protein>
<keyword evidence="3" id="KW-1185">Reference proteome</keyword>
<feature type="compositionally biased region" description="Basic and acidic residues" evidence="1">
    <location>
        <begin position="112"/>
        <end position="124"/>
    </location>
</feature>
<name>A0A8E5HVY1_USTVR</name>